<dbReference type="InterPro" id="IPR051167">
    <property type="entry name" value="Prolyl_oligopep/macrocyclase"/>
</dbReference>
<dbReference type="EMBL" id="KZ819604">
    <property type="protein sequence ID" value="PWN33212.1"/>
    <property type="molecule type" value="Genomic_DNA"/>
</dbReference>
<dbReference type="RefSeq" id="XP_025353514.1">
    <property type="nucleotide sequence ID" value="XM_025501427.1"/>
</dbReference>
<dbReference type="AlphaFoldDB" id="A0A316V703"/>
<dbReference type="GO" id="GO:0005829">
    <property type="term" value="C:cytosol"/>
    <property type="evidence" value="ECO:0007669"/>
    <property type="project" value="TreeGrafter"/>
</dbReference>
<keyword evidence="8" id="KW-0812">Transmembrane</keyword>
<feature type="transmembrane region" description="Helical" evidence="8">
    <location>
        <begin position="53"/>
        <end position="74"/>
    </location>
</feature>
<evidence type="ECO:0000256" key="3">
    <source>
        <dbReference type="ARBA" id="ARBA00011245"/>
    </source>
</evidence>
<comment type="similarity">
    <text evidence="2 7">Belongs to the peptidase S9A family.</text>
</comment>
<proteinExistence type="inferred from homology"/>
<dbReference type="SUPFAM" id="SSF50993">
    <property type="entry name" value="Peptidase/esterase 'gauge' domain"/>
    <property type="match status" value="1"/>
</dbReference>
<evidence type="ECO:0000256" key="4">
    <source>
        <dbReference type="ARBA" id="ARBA00022670"/>
    </source>
</evidence>
<keyword evidence="8" id="KW-1133">Transmembrane helix</keyword>
<dbReference type="InterPro" id="IPR029058">
    <property type="entry name" value="AB_hydrolase_fold"/>
</dbReference>
<evidence type="ECO:0000256" key="6">
    <source>
        <dbReference type="ARBA" id="ARBA00022825"/>
    </source>
</evidence>
<dbReference type="Pfam" id="PF02897">
    <property type="entry name" value="Peptidase_S9_N"/>
    <property type="match status" value="2"/>
</dbReference>
<dbReference type="PANTHER" id="PTHR42881:SF2">
    <property type="entry name" value="PROLYL ENDOPEPTIDASE"/>
    <property type="match status" value="1"/>
</dbReference>
<gene>
    <name evidence="11" type="ORF">FA14DRAFT_185044</name>
</gene>
<comment type="subunit">
    <text evidence="3">Monomer.</text>
</comment>
<keyword evidence="8" id="KW-0472">Membrane</keyword>
<dbReference type="Gene3D" id="2.130.10.120">
    <property type="entry name" value="Prolyl oligopeptidase, N-terminal domain"/>
    <property type="match status" value="2"/>
</dbReference>
<evidence type="ECO:0000313" key="11">
    <source>
        <dbReference type="EMBL" id="PWN33212.1"/>
    </source>
</evidence>
<comment type="catalytic activity">
    <reaction evidence="1">
        <text>Hydrolysis of Pro-|-Xaa &gt;&gt; Ala-|-Xaa in oligopeptides.</text>
        <dbReference type="EC" id="3.4.21.26"/>
    </reaction>
</comment>
<evidence type="ECO:0000259" key="9">
    <source>
        <dbReference type="Pfam" id="PF00326"/>
    </source>
</evidence>
<dbReference type="GO" id="GO:0070012">
    <property type="term" value="F:oligopeptidase activity"/>
    <property type="evidence" value="ECO:0007669"/>
    <property type="project" value="TreeGrafter"/>
</dbReference>
<dbReference type="InterPro" id="IPR001375">
    <property type="entry name" value="Peptidase_S9_cat"/>
</dbReference>
<dbReference type="GeneID" id="37023208"/>
<evidence type="ECO:0000256" key="1">
    <source>
        <dbReference type="ARBA" id="ARBA00001070"/>
    </source>
</evidence>
<dbReference type="Proteomes" id="UP000245771">
    <property type="component" value="Unassembled WGS sequence"/>
</dbReference>
<dbReference type="InParanoid" id="A0A316V703"/>
<dbReference type="GO" id="GO:0006508">
    <property type="term" value="P:proteolysis"/>
    <property type="evidence" value="ECO:0007669"/>
    <property type="project" value="UniProtKB-KW"/>
</dbReference>
<dbReference type="PANTHER" id="PTHR42881">
    <property type="entry name" value="PROLYL ENDOPEPTIDASE"/>
    <property type="match status" value="1"/>
</dbReference>
<evidence type="ECO:0000256" key="2">
    <source>
        <dbReference type="ARBA" id="ARBA00005228"/>
    </source>
</evidence>
<evidence type="ECO:0000259" key="10">
    <source>
        <dbReference type="Pfam" id="PF02897"/>
    </source>
</evidence>
<dbReference type="Gene3D" id="3.40.50.1820">
    <property type="entry name" value="alpha/beta hydrolase"/>
    <property type="match status" value="2"/>
</dbReference>
<name>A0A316V703_9BASI</name>
<keyword evidence="5 7" id="KW-0378">Hydrolase</keyword>
<dbReference type="InterPro" id="IPR023302">
    <property type="entry name" value="Pept_S9A_N"/>
</dbReference>
<sequence>MPERIGDTYEKNGGRNSRKAFCSVATFAYILAGETCFITTRATIISMHLEPNIIAMQLLLTVSAFLMVLSASVANAEAQEKAVKAGLTYPKVHRVTKMWSYRSAKAKGNVTYSDPYFWLEGSSKDKSIQQFITDQSKVTEDYVQGCRNKGAIIESLTAASNYDSYGSVSLVSSNTGGSSFYIFSLSRSGNQPPVWYTASVAEFQAAKRENFATPPGEPFLDEALLSTDGSARILYTRVSPNGKIFSYLVIGAGEVGDWYFRYFDSILINKSKAFLAGGQDLGYKIRYHVWGTNSSRDITVFDSKNAGEYGSVSYYYTHVSVDGRWLIVSGYHDASNNNVAVYATLLIGQTVSENMKWISLAPSYDYSLLPAGIINDTYYVSTNRDAPNSKVAKIKLDWSKARQVKKFTELQDRSEMIDVIPERKDALIIFNGKLIRRLVPKEMVTIADVSGDQRSDTFILSFYSWNSPQKIYEFKWTKKDVQTSQVTIQHVKGSDPNDFMIEQRYATSKDVIMGISFGLRHGDKGGKWHDTAKGLKKQKTFDDVLAILEDLVKLKITSPGNIILEGGSAGRTAVGAIINQAPSGLIGVALIVRAMTDVFQLELRSTLGNANIAEFGDVTTPEGFDAVRAWSPL</sequence>
<keyword evidence="6 7" id="KW-0720">Serine protease</keyword>
<dbReference type="Pfam" id="PF00326">
    <property type="entry name" value="Peptidase_S9"/>
    <property type="match status" value="1"/>
</dbReference>
<dbReference type="OrthoDB" id="248387at2759"/>
<accession>A0A316V703</accession>
<dbReference type="SUPFAM" id="SSF53474">
    <property type="entry name" value="alpha/beta-Hydrolases"/>
    <property type="match status" value="1"/>
</dbReference>
<evidence type="ECO:0000313" key="12">
    <source>
        <dbReference type="Proteomes" id="UP000245771"/>
    </source>
</evidence>
<dbReference type="PRINTS" id="PR00862">
    <property type="entry name" value="PROLIGOPTASE"/>
</dbReference>
<dbReference type="GO" id="GO:0004252">
    <property type="term" value="F:serine-type endopeptidase activity"/>
    <property type="evidence" value="ECO:0007669"/>
    <property type="project" value="UniProtKB-UniRule"/>
</dbReference>
<protein>
    <recommendedName>
        <fullName evidence="7">Prolyl endopeptidase</fullName>
        <ecNumber evidence="7">3.4.21.-</ecNumber>
    </recommendedName>
</protein>
<feature type="transmembrane region" description="Helical" evidence="8">
    <location>
        <begin position="21"/>
        <end position="47"/>
    </location>
</feature>
<dbReference type="EC" id="3.4.21.-" evidence="7"/>
<feature type="domain" description="Peptidase S9A N-terminal" evidence="10">
    <location>
        <begin position="109"/>
        <end position="253"/>
    </location>
</feature>
<reference evidence="11 12" key="1">
    <citation type="journal article" date="2018" name="Mol. Biol. Evol.">
        <title>Broad Genomic Sampling Reveals a Smut Pathogenic Ancestry of the Fungal Clade Ustilaginomycotina.</title>
        <authorList>
            <person name="Kijpornyongpan T."/>
            <person name="Mondo S.J."/>
            <person name="Barry K."/>
            <person name="Sandor L."/>
            <person name="Lee J."/>
            <person name="Lipzen A."/>
            <person name="Pangilinan J."/>
            <person name="LaButti K."/>
            <person name="Hainaut M."/>
            <person name="Henrissat B."/>
            <person name="Grigoriev I.V."/>
            <person name="Spatafora J.W."/>
            <person name="Aime M.C."/>
        </authorList>
    </citation>
    <scope>NUCLEOTIDE SEQUENCE [LARGE SCALE GENOMIC DNA]</scope>
    <source>
        <strain evidence="11 12">MCA 3882</strain>
    </source>
</reference>
<evidence type="ECO:0000256" key="7">
    <source>
        <dbReference type="RuleBase" id="RU368024"/>
    </source>
</evidence>
<feature type="domain" description="Peptidase S9 prolyl oligopeptidase catalytic" evidence="9">
    <location>
        <begin position="521"/>
        <end position="632"/>
    </location>
</feature>
<organism evidence="11 12">
    <name type="scientific">Meira miltonrushii</name>
    <dbReference type="NCBI Taxonomy" id="1280837"/>
    <lineage>
        <taxon>Eukaryota</taxon>
        <taxon>Fungi</taxon>
        <taxon>Dikarya</taxon>
        <taxon>Basidiomycota</taxon>
        <taxon>Ustilaginomycotina</taxon>
        <taxon>Exobasidiomycetes</taxon>
        <taxon>Exobasidiales</taxon>
        <taxon>Brachybasidiaceae</taxon>
        <taxon>Meira</taxon>
    </lineage>
</organism>
<keyword evidence="4 7" id="KW-0645">Protease</keyword>
<evidence type="ECO:0000256" key="5">
    <source>
        <dbReference type="ARBA" id="ARBA00022801"/>
    </source>
</evidence>
<feature type="domain" description="Peptidase S9A N-terminal" evidence="10">
    <location>
        <begin position="283"/>
        <end position="483"/>
    </location>
</feature>
<dbReference type="InterPro" id="IPR002470">
    <property type="entry name" value="Peptidase_S9A"/>
</dbReference>
<evidence type="ECO:0000256" key="8">
    <source>
        <dbReference type="SAM" id="Phobius"/>
    </source>
</evidence>
<keyword evidence="12" id="KW-1185">Reference proteome</keyword>